<name>A0A450SI05_9GAMM</name>
<dbReference type="EMBL" id="CAADEW010000039">
    <property type="protein sequence ID" value="VFJ52888.1"/>
    <property type="molecule type" value="Genomic_DNA"/>
</dbReference>
<dbReference type="AlphaFoldDB" id="A0A450SI05"/>
<sequence>MLGGDEALNMTVLPNEIQLSDIQVVASWNTMEQSNDVIGGKRTYEFRV</sequence>
<proteinExistence type="predicted"/>
<protein>
    <submittedName>
        <fullName evidence="1">Uncharacterized protein</fullName>
    </submittedName>
</protein>
<reference evidence="1" key="1">
    <citation type="submission" date="2019-02" db="EMBL/GenBank/DDBJ databases">
        <authorList>
            <person name="Gruber-Vodicka R. H."/>
            <person name="Seah K. B. B."/>
        </authorList>
    </citation>
    <scope>NUCLEOTIDE SEQUENCE</scope>
    <source>
        <strain evidence="1">BECK_BZ15</strain>
    </source>
</reference>
<evidence type="ECO:0000313" key="1">
    <source>
        <dbReference type="EMBL" id="VFJ52888.1"/>
    </source>
</evidence>
<accession>A0A450SI05</accession>
<organism evidence="1">
    <name type="scientific">Candidatus Kentrum sp. FW</name>
    <dbReference type="NCBI Taxonomy" id="2126338"/>
    <lineage>
        <taxon>Bacteria</taxon>
        <taxon>Pseudomonadati</taxon>
        <taxon>Pseudomonadota</taxon>
        <taxon>Gammaproteobacteria</taxon>
        <taxon>Candidatus Kentrum</taxon>
    </lineage>
</organism>
<gene>
    <name evidence="1" type="ORF">BECKFW1821A_GA0114235_10399</name>
</gene>